<reference evidence="1" key="1">
    <citation type="submission" date="2015-05" db="UniProtKB">
        <authorList>
            <consortium name="EnsemblMetazoa"/>
        </authorList>
    </citation>
    <scope>IDENTIFICATION</scope>
</reference>
<keyword evidence="2" id="KW-1185">Reference proteome</keyword>
<dbReference type="AlphaFoldDB" id="T1HT17"/>
<evidence type="ECO:0000313" key="2">
    <source>
        <dbReference type="Proteomes" id="UP000015103"/>
    </source>
</evidence>
<sequence>QELNNEVKELVAYFCSLAEANKVEASKEDISSEQTTAKPRKYEIICNLLPSRLSSQNFLLKSNLTEEGEAVLEIYRMLQNGGMDAADKKVRETGLTVGTKISEKQSERVLSSDVTIVKPTQVKPVFQVCKTRLRVKGLPTTGQVCQDSPNNDGEMMLEDDFYEFNDYEDKVLQAYNMWMVPFLVESLNTEQKHLFGEVCHFRLTNFLQT</sequence>
<protein>
    <submittedName>
        <fullName evidence="1">Uncharacterized protein</fullName>
    </submittedName>
</protein>
<proteinExistence type="predicted"/>
<dbReference type="InParanoid" id="T1HT17"/>
<dbReference type="Proteomes" id="UP000015103">
    <property type="component" value="Unassembled WGS sequence"/>
</dbReference>
<accession>T1HT17</accession>
<dbReference type="HOGENOM" id="CLU_1318315_0_0_1"/>
<dbReference type="EnsemblMetazoa" id="RPRC007187-RA">
    <property type="protein sequence ID" value="RPRC007187-PA"/>
    <property type="gene ID" value="RPRC007187"/>
</dbReference>
<name>T1HT17_RHOPR</name>
<dbReference type="EMBL" id="ACPB03021388">
    <property type="status" value="NOT_ANNOTATED_CDS"/>
    <property type="molecule type" value="Genomic_DNA"/>
</dbReference>
<evidence type="ECO:0000313" key="1">
    <source>
        <dbReference type="EnsemblMetazoa" id="RPRC007187-PA"/>
    </source>
</evidence>
<dbReference type="VEuPathDB" id="VectorBase:RPRC007187"/>
<organism evidence="1 2">
    <name type="scientific">Rhodnius prolixus</name>
    <name type="common">Triatomid bug</name>
    <dbReference type="NCBI Taxonomy" id="13249"/>
    <lineage>
        <taxon>Eukaryota</taxon>
        <taxon>Metazoa</taxon>
        <taxon>Ecdysozoa</taxon>
        <taxon>Arthropoda</taxon>
        <taxon>Hexapoda</taxon>
        <taxon>Insecta</taxon>
        <taxon>Pterygota</taxon>
        <taxon>Neoptera</taxon>
        <taxon>Paraneoptera</taxon>
        <taxon>Hemiptera</taxon>
        <taxon>Heteroptera</taxon>
        <taxon>Panheteroptera</taxon>
        <taxon>Cimicomorpha</taxon>
        <taxon>Reduviidae</taxon>
        <taxon>Triatominae</taxon>
        <taxon>Rhodnius</taxon>
    </lineage>
</organism>